<dbReference type="SFLD" id="SFLDG01129">
    <property type="entry name" value="C1.5:_HAD__Beta-PGM__Phosphata"/>
    <property type="match status" value="1"/>
</dbReference>
<keyword evidence="2 5" id="KW-0378">Hydrolase</keyword>
<dbReference type="Pfam" id="PF13419">
    <property type="entry name" value="HAD_2"/>
    <property type="match status" value="1"/>
</dbReference>
<name>A0A8J6TRZ5_9GAMM</name>
<organism evidence="5 6">
    <name type="scientific">Candidatus Thiopontia autotrophica</name>
    <dbReference type="NCBI Taxonomy" id="2841688"/>
    <lineage>
        <taxon>Bacteria</taxon>
        <taxon>Pseudomonadati</taxon>
        <taxon>Pseudomonadota</taxon>
        <taxon>Gammaproteobacteria</taxon>
        <taxon>Candidatus Thiopontia</taxon>
    </lineage>
</organism>
<dbReference type="InterPro" id="IPR041492">
    <property type="entry name" value="HAD_2"/>
</dbReference>
<keyword evidence="1" id="KW-0479">Metal-binding</keyword>
<dbReference type="Proteomes" id="UP000654401">
    <property type="component" value="Unassembled WGS sequence"/>
</dbReference>
<dbReference type="SFLD" id="SFLDG01135">
    <property type="entry name" value="C1.5.6:_HAD__Beta-PGM__Phospha"/>
    <property type="match status" value="1"/>
</dbReference>
<evidence type="ECO:0000256" key="2">
    <source>
        <dbReference type="ARBA" id="ARBA00022801"/>
    </source>
</evidence>
<evidence type="ECO:0000313" key="5">
    <source>
        <dbReference type="EMBL" id="MBC8518958.1"/>
    </source>
</evidence>
<dbReference type="SUPFAM" id="SSF56784">
    <property type="entry name" value="HAD-like"/>
    <property type="match status" value="1"/>
</dbReference>
<comment type="caution">
    <text evidence="5">The sequence shown here is derived from an EMBL/GenBank/DDBJ whole genome shotgun (WGS) entry which is preliminary data.</text>
</comment>
<dbReference type="FunFam" id="3.40.50.1000:FF:000022">
    <property type="entry name" value="Phosphoglycolate phosphatase"/>
    <property type="match status" value="1"/>
</dbReference>
<dbReference type="EMBL" id="JACNFK010000014">
    <property type="protein sequence ID" value="MBC8518958.1"/>
    <property type="molecule type" value="Genomic_DNA"/>
</dbReference>
<sequence>MIKAVLLDLDGTLADTAPDLAYALNQVLIQNNRKPLPLSDIREVASHGSAPLIYLGFGDQLEEQIFEAHRQQLLNIYSENIARETTLMGGMEDLLLHLDRQNIPWGVVTNKPARFTDPLIEQLGLSQRASCIISGDTTDSSKPHPKPLLHACELLNLSPEQCIYVGDASRDIEAGNRAEMTTIAARFGYLSSDDKITEWCADGIIDHPSEILNWLSQ</sequence>
<dbReference type="SFLD" id="SFLDS00003">
    <property type="entry name" value="Haloacid_Dehalogenase"/>
    <property type="match status" value="1"/>
</dbReference>
<dbReference type="NCBIfam" id="TIGR01509">
    <property type="entry name" value="HAD-SF-IA-v3"/>
    <property type="match status" value="1"/>
</dbReference>
<gene>
    <name evidence="5" type="ORF">H8D24_00930</name>
</gene>
<keyword evidence="3" id="KW-0460">Magnesium</keyword>
<dbReference type="PRINTS" id="PR00413">
    <property type="entry name" value="HADHALOGNASE"/>
</dbReference>
<proteinExistence type="predicted"/>
<evidence type="ECO:0000256" key="3">
    <source>
        <dbReference type="ARBA" id="ARBA00022842"/>
    </source>
</evidence>
<keyword evidence="4" id="KW-0119">Carbohydrate metabolism</keyword>
<dbReference type="InterPro" id="IPR023198">
    <property type="entry name" value="PGP-like_dom2"/>
</dbReference>
<protein>
    <submittedName>
        <fullName evidence="5">HAD-IA family hydrolase</fullName>
    </submittedName>
</protein>
<dbReference type="GO" id="GO:0046872">
    <property type="term" value="F:metal ion binding"/>
    <property type="evidence" value="ECO:0007669"/>
    <property type="project" value="UniProtKB-KW"/>
</dbReference>
<dbReference type="InterPro" id="IPR036412">
    <property type="entry name" value="HAD-like_sf"/>
</dbReference>
<dbReference type="Gene3D" id="1.10.150.240">
    <property type="entry name" value="Putative phosphatase, domain 2"/>
    <property type="match status" value="1"/>
</dbReference>
<dbReference type="NCBIfam" id="TIGR01549">
    <property type="entry name" value="HAD-SF-IA-v1"/>
    <property type="match status" value="1"/>
</dbReference>
<dbReference type="PANTHER" id="PTHR43434:SF23">
    <property type="entry name" value="PHOSPHOGLYCOLATE PHOSPHATASE"/>
    <property type="match status" value="1"/>
</dbReference>
<evidence type="ECO:0000256" key="4">
    <source>
        <dbReference type="ARBA" id="ARBA00023277"/>
    </source>
</evidence>
<dbReference type="GO" id="GO:0005829">
    <property type="term" value="C:cytosol"/>
    <property type="evidence" value="ECO:0007669"/>
    <property type="project" value="TreeGrafter"/>
</dbReference>
<accession>A0A8J6TRZ5</accession>
<evidence type="ECO:0000313" key="6">
    <source>
        <dbReference type="Proteomes" id="UP000654401"/>
    </source>
</evidence>
<dbReference type="InterPro" id="IPR006439">
    <property type="entry name" value="HAD-SF_hydro_IA"/>
</dbReference>
<reference evidence="5 6" key="1">
    <citation type="submission" date="2020-08" db="EMBL/GenBank/DDBJ databases">
        <title>Bridging the membrane lipid divide: bacteria of the FCB group superphylum have the potential to synthesize archaeal ether lipids.</title>
        <authorList>
            <person name="Villanueva L."/>
            <person name="Von Meijenfeldt F.A.B."/>
            <person name="Westbye A.B."/>
            <person name="Yadav S."/>
            <person name="Hopmans E.C."/>
            <person name="Dutilh B.E."/>
            <person name="Sinninghe Damste J.S."/>
        </authorList>
    </citation>
    <scope>NUCLEOTIDE SEQUENCE [LARGE SCALE GENOMIC DNA]</scope>
    <source>
        <strain evidence="5">NIOZ-UU100</strain>
    </source>
</reference>
<dbReference type="GO" id="GO:0006281">
    <property type="term" value="P:DNA repair"/>
    <property type="evidence" value="ECO:0007669"/>
    <property type="project" value="TreeGrafter"/>
</dbReference>
<dbReference type="InterPro" id="IPR050155">
    <property type="entry name" value="HAD-like_hydrolase_sf"/>
</dbReference>
<dbReference type="AlphaFoldDB" id="A0A8J6TRZ5"/>
<dbReference type="Gene3D" id="3.40.50.1000">
    <property type="entry name" value="HAD superfamily/HAD-like"/>
    <property type="match status" value="1"/>
</dbReference>
<evidence type="ECO:0000256" key="1">
    <source>
        <dbReference type="ARBA" id="ARBA00022723"/>
    </source>
</evidence>
<dbReference type="GO" id="GO:0008967">
    <property type="term" value="F:phosphoglycolate phosphatase activity"/>
    <property type="evidence" value="ECO:0007669"/>
    <property type="project" value="TreeGrafter"/>
</dbReference>
<dbReference type="PANTHER" id="PTHR43434">
    <property type="entry name" value="PHOSPHOGLYCOLATE PHOSPHATASE"/>
    <property type="match status" value="1"/>
</dbReference>
<dbReference type="InterPro" id="IPR023214">
    <property type="entry name" value="HAD_sf"/>
</dbReference>